<organism evidence="1 2">
    <name type="scientific">Hyphomicrobium denitrificans 1NES1</name>
    <dbReference type="NCBI Taxonomy" id="670307"/>
    <lineage>
        <taxon>Bacteria</taxon>
        <taxon>Pseudomonadati</taxon>
        <taxon>Pseudomonadota</taxon>
        <taxon>Alphaproteobacteria</taxon>
        <taxon>Hyphomicrobiales</taxon>
        <taxon>Hyphomicrobiaceae</taxon>
        <taxon>Hyphomicrobium</taxon>
    </lineage>
</organism>
<gene>
    <name evidence="1" type="ORF">HYPDE_37948</name>
</gene>
<evidence type="ECO:0000313" key="2">
    <source>
        <dbReference type="Proteomes" id="UP000005952"/>
    </source>
</evidence>
<dbReference type="Proteomes" id="UP000005952">
    <property type="component" value="Chromosome"/>
</dbReference>
<name>N0BFM0_9HYPH</name>
<accession>N0BFM0</accession>
<proteinExistence type="predicted"/>
<dbReference type="AlphaFoldDB" id="N0BFM0"/>
<dbReference type="InterPro" id="IPR007922">
    <property type="entry name" value="DciA-like"/>
</dbReference>
<sequence>MVVVLYDTTSEREPPNAMNGKQPTAVARSLPADTRTGAGYFARSVGAFIPKVVATAFEKFGFHTAEIMTSWETIVGVDLARLTRPEAIKWPRGAKARIASEDDDARAAGTTLILASDPAFALEVSYRAQEIIDRINRYFGYRAIAQLRVVQVPKAENPVIRERSLHTPVRKPEISTPRAAEGLVAALDALASNIMAAARAR</sequence>
<keyword evidence="2" id="KW-1185">Reference proteome</keyword>
<evidence type="ECO:0000313" key="1">
    <source>
        <dbReference type="EMBL" id="AGK59261.1"/>
    </source>
</evidence>
<dbReference type="eggNOG" id="COG5389">
    <property type="taxonomic scope" value="Bacteria"/>
</dbReference>
<protein>
    <recommendedName>
        <fullName evidence="3">DUF721 domain-containing protein</fullName>
    </recommendedName>
</protein>
<evidence type="ECO:0008006" key="3">
    <source>
        <dbReference type="Google" id="ProtNLM"/>
    </source>
</evidence>
<dbReference type="RefSeq" id="WP_015599277.1">
    <property type="nucleotide sequence ID" value="NC_021172.1"/>
</dbReference>
<dbReference type="EMBL" id="CP005587">
    <property type="protein sequence ID" value="AGK59261.1"/>
    <property type="molecule type" value="Genomic_DNA"/>
</dbReference>
<dbReference type="KEGG" id="hdt:HYPDE_37948"/>
<reference evidence="1 2" key="1">
    <citation type="journal article" date="2013" name="Genome Announc.">
        <title>Genome sequences for three denitrifying bacterial strains isolated from a uranium- and nitrate-contaminated subsurface environment.</title>
        <authorList>
            <person name="Venkatramanan R."/>
            <person name="Prakash O."/>
            <person name="Woyke T."/>
            <person name="Chain P."/>
            <person name="Goodwin L.A."/>
            <person name="Watson D."/>
            <person name="Brooks S."/>
            <person name="Kostka J.E."/>
            <person name="Green S.J."/>
        </authorList>
    </citation>
    <scope>NUCLEOTIDE SEQUENCE [LARGE SCALE GENOMIC DNA]</scope>
    <source>
        <strain evidence="1 2">1NES1</strain>
    </source>
</reference>
<dbReference type="STRING" id="670307.HYPDE_37948"/>
<dbReference type="HOGENOM" id="CLU_104595_1_0_5"/>
<dbReference type="Pfam" id="PF05258">
    <property type="entry name" value="DciA"/>
    <property type="match status" value="1"/>
</dbReference>